<reference evidence="2" key="3">
    <citation type="submission" date="2022-06" db="UniProtKB">
        <authorList>
            <consortium name="EnsemblPlants"/>
        </authorList>
    </citation>
    <scope>IDENTIFICATION</scope>
</reference>
<feature type="region of interest" description="Disordered" evidence="1">
    <location>
        <begin position="389"/>
        <end position="424"/>
    </location>
</feature>
<dbReference type="Gramene" id="TuG1812G0400000686.01.T01">
    <property type="protein sequence ID" value="TuG1812G0400000686.01.T01.cds243315"/>
    <property type="gene ID" value="TuG1812G0400000686.01"/>
</dbReference>
<reference evidence="2" key="2">
    <citation type="submission" date="2018-03" db="EMBL/GenBank/DDBJ databases">
        <title>The Triticum urartu genome reveals the dynamic nature of wheat genome evolution.</title>
        <authorList>
            <person name="Ling H."/>
            <person name="Ma B."/>
            <person name="Shi X."/>
            <person name="Liu H."/>
            <person name="Dong L."/>
            <person name="Sun H."/>
            <person name="Cao Y."/>
            <person name="Gao Q."/>
            <person name="Zheng S."/>
            <person name="Li Y."/>
            <person name="Yu Y."/>
            <person name="Du H."/>
            <person name="Qi M."/>
            <person name="Li Y."/>
            <person name="Yu H."/>
            <person name="Cui Y."/>
            <person name="Wang N."/>
            <person name="Chen C."/>
            <person name="Wu H."/>
            <person name="Zhao Y."/>
            <person name="Zhang J."/>
            <person name="Li Y."/>
            <person name="Zhou W."/>
            <person name="Zhang B."/>
            <person name="Hu W."/>
            <person name="Eijk M."/>
            <person name="Tang J."/>
            <person name="Witsenboer H."/>
            <person name="Zhao S."/>
            <person name="Li Z."/>
            <person name="Zhang A."/>
            <person name="Wang D."/>
            <person name="Liang C."/>
        </authorList>
    </citation>
    <scope>NUCLEOTIDE SEQUENCE [LARGE SCALE GENOMIC DNA]</scope>
    <source>
        <strain evidence="2">cv. G1812</strain>
    </source>
</reference>
<feature type="compositionally biased region" description="Basic and acidic residues" evidence="1">
    <location>
        <begin position="389"/>
        <end position="410"/>
    </location>
</feature>
<protein>
    <submittedName>
        <fullName evidence="2">Uncharacterized protein</fullName>
    </submittedName>
</protein>
<organism evidence="2 3">
    <name type="scientific">Triticum urartu</name>
    <name type="common">Red wild einkorn</name>
    <name type="synonym">Crithodium urartu</name>
    <dbReference type="NCBI Taxonomy" id="4572"/>
    <lineage>
        <taxon>Eukaryota</taxon>
        <taxon>Viridiplantae</taxon>
        <taxon>Streptophyta</taxon>
        <taxon>Embryophyta</taxon>
        <taxon>Tracheophyta</taxon>
        <taxon>Spermatophyta</taxon>
        <taxon>Magnoliopsida</taxon>
        <taxon>Liliopsida</taxon>
        <taxon>Poales</taxon>
        <taxon>Poaceae</taxon>
        <taxon>BOP clade</taxon>
        <taxon>Pooideae</taxon>
        <taxon>Triticodae</taxon>
        <taxon>Triticeae</taxon>
        <taxon>Triticinae</taxon>
        <taxon>Triticum</taxon>
    </lineage>
</organism>
<evidence type="ECO:0000313" key="3">
    <source>
        <dbReference type="Proteomes" id="UP000015106"/>
    </source>
</evidence>
<dbReference type="Proteomes" id="UP000015106">
    <property type="component" value="Chromosome 4"/>
</dbReference>
<gene>
    <name evidence="2" type="primary">LOC125550605</name>
</gene>
<dbReference type="EnsemblPlants" id="TuG1812G0400000686.01.T01">
    <property type="protein sequence ID" value="TuG1812G0400000686.01.T01.cds243315"/>
    <property type="gene ID" value="TuG1812G0400000686.01"/>
</dbReference>
<proteinExistence type="predicted"/>
<sequence length="505" mass="53417">MRARTSTIASPSRRCHALRLRHRLVRRRPRLRVRRRSRPAAPCLRRCSLCVRQAPDLDRPVEAPAVHHEPPIPARTGGRLLVHGDALHGSGVSGQNAQADVLCPVAPPDAEGPVGRAADDDVAGHRQAHHRHLVALEHAAVSRLAVDPVPVGDQPVRRAHVHDAVLGRHGDGGDRALALPEHLLQDMLRRVALRGRLPPPHLDGAVGGPGEHDAVEPGGGHGVHCVVVRADGLEALGVRHAPHLEGPVPRGRVEQPGALVEAEGGHSVRVPKPHRALAPLALRLDVAGGVDRALEVVLELGERAHLAVHGGVVRVGAPHAHLAVLVTGEDAAVVGDDDGLDEAAGGPEPGELALVPPHAHVPGVGSGVKNVPGRRQRVDVAVLLDQRRDEARGPRFRDGAPGAEAREVRPRRPGRGRGGGAAVARRRGVPVRGGVGRAAVPVIVRHRGGGGGEGPRRACGHRGRLRPEEVEELLVVTHGSMPQQLTRETMDQLVDLRCAERLGPF</sequence>
<keyword evidence="3" id="KW-1185">Reference proteome</keyword>
<dbReference type="AlphaFoldDB" id="A0A8R7U441"/>
<reference evidence="3" key="1">
    <citation type="journal article" date="2013" name="Nature">
        <title>Draft genome of the wheat A-genome progenitor Triticum urartu.</title>
        <authorList>
            <person name="Ling H.Q."/>
            <person name="Zhao S."/>
            <person name="Liu D."/>
            <person name="Wang J."/>
            <person name="Sun H."/>
            <person name="Zhang C."/>
            <person name="Fan H."/>
            <person name="Li D."/>
            <person name="Dong L."/>
            <person name="Tao Y."/>
            <person name="Gao C."/>
            <person name="Wu H."/>
            <person name="Li Y."/>
            <person name="Cui Y."/>
            <person name="Guo X."/>
            <person name="Zheng S."/>
            <person name="Wang B."/>
            <person name="Yu K."/>
            <person name="Liang Q."/>
            <person name="Yang W."/>
            <person name="Lou X."/>
            <person name="Chen J."/>
            <person name="Feng M."/>
            <person name="Jian J."/>
            <person name="Zhang X."/>
            <person name="Luo G."/>
            <person name="Jiang Y."/>
            <person name="Liu J."/>
            <person name="Wang Z."/>
            <person name="Sha Y."/>
            <person name="Zhang B."/>
            <person name="Wu H."/>
            <person name="Tang D."/>
            <person name="Shen Q."/>
            <person name="Xue P."/>
            <person name="Zou S."/>
            <person name="Wang X."/>
            <person name="Liu X."/>
            <person name="Wang F."/>
            <person name="Yang Y."/>
            <person name="An X."/>
            <person name="Dong Z."/>
            <person name="Zhang K."/>
            <person name="Zhang X."/>
            <person name="Luo M.C."/>
            <person name="Dvorak J."/>
            <person name="Tong Y."/>
            <person name="Wang J."/>
            <person name="Yang H."/>
            <person name="Li Z."/>
            <person name="Wang D."/>
            <person name="Zhang A."/>
            <person name="Wang J."/>
        </authorList>
    </citation>
    <scope>NUCLEOTIDE SEQUENCE</scope>
    <source>
        <strain evidence="3">cv. G1812</strain>
    </source>
</reference>
<evidence type="ECO:0000313" key="2">
    <source>
        <dbReference type="EnsemblPlants" id="TuG1812G0400000686.01.T01.cds243315"/>
    </source>
</evidence>
<accession>A0A8R7U441</accession>
<evidence type="ECO:0000256" key="1">
    <source>
        <dbReference type="SAM" id="MobiDB-lite"/>
    </source>
</evidence>
<name>A0A8R7U441_TRIUA</name>